<dbReference type="InterPro" id="IPR045570">
    <property type="entry name" value="Metalloprtase-TldD/E_cen_dom"/>
</dbReference>
<dbReference type="GO" id="GO:0008237">
    <property type="term" value="F:metallopeptidase activity"/>
    <property type="evidence" value="ECO:0007669"/>
    <property type="project" value="InterPro"/>
</dbReference>
<dbReference type="InterPro" id="IPR036059">
    <property type="entry name" value="TldD/PmbA_sf"/>
</dbReference>
<evidence type="ECO:0000313" key="6">
    <source>
        <dbReference type="EMBL" id="AKJ95707.1"/>
    </source>
</evidence>
<evidence type="ECO:0000256" key="2">
    <source>
        <dbReference type="SAM" id="MobiDB-lite"/>
    </source>
</evidence>
<feature type="domain" description="Metalloprotease TldD/E central" evidence="5">
    <location>
        <begin position="140"/>
        <end position="246"/>
    </location>
</feature>
<protein>
    <submittedName>
        <fullName evidence="6">Peptidase PmbA</fullName>
    </submittedName>
</protein>
<dbReference type="GO" id="GO:0006508">
    <property type="term" value="P:proteolysis"/>
    <property type="evidence" value="ECO:0007669"/>
    <property type="project" value="InterPro"/>
</dbReference>
<evidence type="ECO:0000256" key="1">
    <source>
        <dbReference type="ARBA" id="ARBA00005836"/>
    </source>
</evidence>
<sequence length="462" mass="49639">MSTSPERAIPEPVSQEDGVQALSHSPDSLQTRVQRTLEAARERGASDVQAVVSHSVGLELGVRKGEIETLEHERDQSLSLIVYFGQSKGAASTTDFSDQALIDTVEAACRIARYTEPDPYAGMPDPAFKASEWDDLDLDHPWGCSAAEATELARTIEAAGFAADERIENSEGASVSTRRAIAFLGDSQGFMGGYRSTRHSLSCALVARDAAGMQRDYAYTVARHAEDLTAAEQVGREAAERTVRRLGGRKLSTRNCPVLFAPEMARTLIGSFTRAIAGPSQYRESSFLLNAIGENVFPAWMQIEERPQTPRALGSAPFDGEGVRTRNRPLIADGVLQSYTLDSYAARRLGLEATGNAGGARNVTVAPGDKDFAALLAEMGTGFLVTELIGQGVNPVTGDYSRGAAGFWVENGELQYPVEEITIAGNLKDMFQRMAAVGTDVDRRGNIHTGSILIESMTVAGD</sequence>
<dbReference type="Pfam" id="PF19290">
    <property type="entry name" value="PmbA_TldD_2nd"/>
    <property type="match status" value="1"/>
</dbReference>
<comment type="similarity">
    <text evidence="1">Belongs to the peptidase U62 family.</text>
</comment>
<feature type="domain" description="Metalloprotease TldD/E C-terminal" evidence="4">
    <location>
        <begin position="254"/>
        <end position="461"/>
    </location>
</feature>
<feature type="region of interest" description="Disordered" evidence="2">
    <location>
        <begin position="1"/>
        <end position="29"/>
    </location>
</feature>
<feature type="domain" description="Metalloprotease TldD/E N-terminal" evidence="3">
    <location>
        <begin position="50"/>
        <end position="112"/>
    </location>
</feature>
<dbReference type="PATRIC" id="fig|106634.4.peg.2090"/>
<dbReference type="KEGG" id="tvr:TVD_10205"/>
<accession>A0A0G3G883</accession>
<keyword evidence="7" id="KW-1185">Reference proteome</keyword>
<dbReference type="InterPro" id="IPR002510">
    <property type="entry name" value="Metalloprtase-TldD/E_N"/>
</dbReference>
<reference evidence="6 7" key="1">
    <citation type="submission" date="2015-04" db="EMBL/GenBank/DDBJ databases">
        <title>Complete Sequence for the Genome of the Thioalkalivibrio versutus D301.</title>
        <authorList>
            <person name="Mu T."/>
            <person name="Zhou J."/>
            <person name="Xu X."/>
        </authorList>
    </citation>
    <scope>NUCLEOTIDE SEQUENCE [LARGE SCALE GENOMIC DNA]</scope>
    <source>
        <strain evidence="6 7">D301</strain>
    </source>
</reference>
<dbReference type="NCBIfam" id="NF008268">
    <property type="entry name" value="PRK11040.1"/>
    <property type="match status" value="1"/>
</dbReference>
<dbReference type="EMBL" id="CP011367">
    <property type="protein sequence ID" value="AKJ95707.1"/>
    <property type="molecule type" value="Genomic_DNA"/>
</dbReference>
<dbReference type="SUPFAM" id="SSF111283">
    <property type="entry name" value="Putative modulator of DNA gyrase, PmbA/TldD"/>
    <property type="match status" value="1"/>
</dbReference>
<dbReference type="PANTHER" id="PTHR43421:SF1">
    <property type="entry name" value="METALLOPROTEASE PMBA"/>
    <property type="match status" value="1"/>
</dbReference>
<evidence type="ECO:0000313" key="7">
    <source>
        <dbReference type="Proteomes" id="UP000064201"/>
    </source>
</evidence>
<dbReference type="RefSeq" id="WP_047251549.1">
    <property type="nucleotide sequence ID" value="NZ_CP011367.1"/>
</dbReference>
<dbReference type="Pfam" id="PF01523">
    <property type="entry name" value="PmbA_TldD_1st"/>
    <property type="match status" value="1"/>
</dbReference>
<dbReference type="GO" id="GO:0005829">
    <property type="term" value="C:cytosol"/>
    <property type="evidence" value="ECO:0007669"/>
    <property type="project" value="TreeGrafter"/>
</dbReference>
<proteinExistence type="inferred from homology"/>
<evidence type="ECO:0000259" key="3">
    <source>
        <dbReference type="Pfam" id="PF01523"/>
    </source>
</evidence>
<dbReference type="STRING" id="106634.TVD_10205"/>
<dbReference type="Gene3D" id="3.30.2290.10">
    <property type="entry name" value="PmbA/TldD superfamily"/>
    <property type="match status" value="1"/>
</dbReference>
<dbReference type="InterPro" id="IPR047657">
    <property type="entry name" value="PmbA"/>
</dbReference>
<dbReference type="InterPro" id="IPR045569">
    <property type="entry name" value="Metalloprtase-TldD/E_C"/>
</dbReference>
<dbReference type="InterPro" id="IPR035068">
    <property type="entry name" value="TldD/PmbA_N"/>
</dbReference>
<organism evidence="6 7">
    <name type="scientific">Thioalkalivibrio versutus</name>
    <dbReference type="NCBI Taxonomy" id="106634"/>
    <lineage>
        <taxon>Bacteria</taxon>
        <taxon>Pseudomonadati</taxon>
        <taxon>Pseudomonadota</taxon>
        <taxon>Gammaproteobacteria</taxon>
        <taxon>Chromatiales</taxon>
        <taxon>Ectothiorhodospiraceae</taxon>
        <taxon>Thioalkalivibrio</taxon>
    </lineage>
</organism>
<dbReference type="OrthoDB" id="9803618at2"/>
<name>A0A0G3G883_9GAMM</name>
<dbReference type="Proteomes" id="UP000064201">
    <property type="component" value="Chromosome"/>
</dbReference>
<evidence type="ECO:0000259" key="4">
    <source>
        <dbReference type="Pfam" id="PF19289"/>
    </source>
</evidence>
<gene>
    <name evidence="6" type="primary">pmbA</name>
    <name evidence="6" type="ORF">TVD_10205</name>
</gene>
<dbReference type="AlphaFoldDB" id="A0A0G3G883"/>
<dbReference type="Pfam" id="PF19289">
    <property type="entry name" value="PmbA_TldD_3rd"/>
    <property type="match status" value="1"/>
</dbReference>
<dbReference type="PANTHER" id="PTHR43421">
    <property type="entry name" value="METALLOPROTEASE PMBA"/>
    <property type="match status" value="1"/>
</dbReference>
<evidence type="ECO:0000259" key="5">
    <source>
        <dbReference type="Pfam" id="PF19290"/>
    </source>
</evidence>